<protein>
    <submittedName>
        <fullName evidence="2">Uncharacterized protein</fullName>
    </submittedName>
</protein>
<evidence type="ECO:0000313" key="2">
    <source>
        <dbReference type="EMBL" id="KAF2549802.1"/>
    </source>
</evidence>
<accession>A0A8S9H0I9</accession>
<dbReference type="EMBL" id="QGKY02002305">
    <property type="protein sequence ID" value="KAF2533544.1"/>
    <property type="molecule type" value="Genomic_DNA"/>
</dbReference>
<evidence type="ECO:0000313" key="1">
    <source>
        <dbReference type="EMBL" id="KAF2533544.1"/>
    </source>
</evidence>
<sequence>MRAVDNADSVSGSGTFWKTLEILEPFEVQNCDDASDVELWAERPTHGVIEPIIFTKDRSLSEFSNSTGLSCRGDERMSIDDTALLSIDGDPTRRAEPITWPTYAQKLPQVTRIPLDDSEPYLCVF</sequence>
<dbReference type="EMBL" id="QGKW02001988">
    <property type="protein sequence ID" value="KAF2549802.1"/>
    <property type="molecule type" value="Genomic_DNA"/>
</dbReference>
<organism evidence="2 3">
    <name type="scientific">Brassica cretica</name>
    <name type="common">Mustard</name>
    <dbReference type="NCBI Taxonomy" id="69181"/>
    <lineage>
        <taxon>Eukaryota</taxon>
        <taxon>Viridiplantae</taxon>
        <taxon>Streptophyta</taxon>
        <taxon>Embryophyta</taxon>
        <taxon>Tracheophyta</taxon>
        <taxon>Spermatophyta</taxon>
        <taxon>Magnoliopsida</taxon>
        <taxon>eudicotyledons</taxon>
        <taxon>Gunneridae</taxon>
        <taxon>Pentapetalae</taxon>
        <taxon>rosids</taxon>
        <taxon>malvids</taxon>
        <taxon>Brassicales</taxon>
        <taxon>Brassicaceae</taxon>
        <taxon>Brassiceae</taxon>
        <taxon>Brassica</taxon>
    </lineage>
</organism>
<evidence type="ECO:0000313" key="3">
    <source>
        <dbReference type="Proteomes" id="UP000712281"/>
    </source>
</evidence>
<name>A0A8S9H0I9_BRACR</name>
<reference evidence="2" key="1">
    <citation type="submission" date="2019-12" db="EMBL/GenBank/DDBJ databases">
        <title>Genome sequencing and annotation of Brassica cretica.</title>
        <authorList>
            <person name="Studholme D.J."/>
            <person name="Sarris P.F."/>
        </authorList>
    </citation>
    <scope>NUCLEOTIDE SEQUENCE</scope>
    <source>
        <strain evidence="2">PFS-001/15</strain>
        <strain evidence="1">PFS-102/07</strain>
        <tissue evidence="2">Leaf</tissue>
    </source>
</reference>
<dbReference type="Proteomes" id="UP000712281">
    <property type="component" value="Unassembled WGS sequence"/>
</dbReference>
<dbReference type="AlphaFoldDB" id="A0A8S9H0I9"/>
<comment type="caution">
    <text evidence="2">The sequence shown here is derived from an EMBL/GenBank/DDBJ whole genome shotgun (WGS) entry which is preliminary data.</text>
</comment>
<proteinExistence type="predicted"/>
<gene>
    <name evidence="2" type="ORF">F2Q68_00034338</name>
    <name evidence="1" type="ORF">F2Q70_00029870</name>
</gene>